<dbReference type="AlphaFoldDB" id="A0A8X6T3H3"/>
<dbReference type="Proteomes" id="UP000887013">
    <property type="component" value="Unassembled WGS sequence"/>
</dbReference>
<evidence type="ECO:0000256" key="11">
    <source>
        <dbReference type="SAM" id="Phobius"/>
    </source>
</evidence>
<comment type="caution">
    <text evidence="12">The sequence shown here is derived from an EMBL/GenBank/DDBJ whole genome shotgun (WGS) entry which is preliminary data.</text>
</comment>
<feature type="transmembrane region" description="Helical" evidence="11">
    <location>
        <begin position="28"/>
        <end position="49"/>
    </location>
</feature>
<keyword evidence="3" id="KW-0813">Transport</keyword>
<keyword evidence="8" id="KW-0406">Ion transport</keyword>
<evidence type="ECO:0000256" key="10">
    <source>
        <dbReference type="ARBA" id="ARBA00023303"/>
    </source>
</evidence>
<comment type="subcellular location">
    <subcellularLocation>
        <location evidence="1">Cell membrane</location>
        <topology evidence="1">Multi-pass membrane protein</topology>
    </subcellularLocation>
</comment>
<keyword evidence="13" id="KW-1185">Reference proteome</keyword>
<evidence type="ECO:0000256" key="3">
    <source>
        <dbReference type="ARBA" id="ARBA00022448"/>
    </source>
</evidence>
<organism evidence="12 13">
    <name type="scientific">Nephila pilipes</name>
    <name type="common">Giant wood spider</name>
    <name type="synonym">Nephila maculata</name>
    <dbReference type="NCBI Taxonomy" id="299642"/>
    <lineage>
        <taxon>Eukaryota</taxon>
        <taxon>Metazoa</taxon>
        <taxon>Ecdysozoa</taxon>
        <taxon>Arthropoda</taxon>
        <taxon>Chelicerata</taxon>
        <taxon>Arachnida</taxon>
        <taxon>Araneae</taxon>
        <taxon>Araneomorphae</taxon>
        <taxon>Entelegynae</taxon>
        <taxon>Araneoidea</taxon>
        <taxon>Nephilidae</taxon>
        <taxon>Nephila</taxon>
    </lineage>
</organism>
<accession>A0A8X6T3H3</accession>
<evidence type="ECO:0000256" key="5">
    <source>
        <dbReference type="ARBA" id="ARBA00022692"/>
    </source>
</evidence>
<keyword evidence="10" id="KW-0407">Ion channel</keyword>
<evidence type="ECO:0000256" key="4">
    <source>
        <dbReference type="ARBA" id="ARBA00022475"/>
    </source>
</evidence>
<sequence>MLKRDSCAKRIFISSPNEICPLHREGYLFSYVLGAGLLCLLCVYVSVVVQRCPGMEELNEMEVSTPTVSKVPRVSGFFRVGFFVFGLGSLIGVGLGAATLFSLEQPCMDKINWVQPLLLAVFTLLQTHILCIDSQRSEAGSLAIVFSISRGSNGSK</sequence>
<evidence type="ECO:0000256" key="2">
    <source>
        <dbReference type="ARBA" id="ARBA00006513"/>
    </source>
</evidence>
<proteinExistence type="inferred from homology"/>
<dbReference type="InterPro" id="IPR004878">
    <property type="entry name" value="Otopetrin"/>
</dbReference>
<dbReference type="GO" id="GO:0015252">
    <property type="term" value="F:proton channel activity"/>
    <property type="evidence" value="ECO:0007669"/>
    <property type="project" value="InterPro"/>
</dbReference>
<comment type="similarity">
    <text evidence="2">Belongs to the otopetrin family.</text>
</comment>
<keyword evidence="4" id="KW-1003">Cell membrane</keyword>
<keyword evidence="5 11" id="KW-0812">Transmembrane</keyword>
<evidence type="ECO:0000313" key="13">
    <source>
        <dbReference type="Proteomes" id="UP000887013"/>
    </source>
</evidence>
<evidence type="ECO:0000256" key="7">
    <source>
        <dbReference type="ARBA" id="ARBA00022989"/>
    </source>
</evidence>
<dbReference type="Pfam" id="PF03189">
    <property type="entry name" value="Otopetrin"/>
    <property type="match status" value="1"/>
</dbReference>
<gene>
    <name evidence="12" type="primary">AVEN_240769_1</name>
    <name evidence="12" type="ORF">NPIL_27331</name>
</gene>
<keyword evidence="9 11" id="KW-0472">Membrane</keyword>
<evidence type="ECO:0000256" key="8">
    <source>
        <dbReference type="ARBA" id="ARBA00023065"/>
    </source>
</evidence>
<evidence type="ECO:0000256" key="1">
    <source>
        <dbReference type="ARBA" id="ARBA00004651"/>
    </source>
</evidence>
<keyword evidence="7 11" id="KW-1133">Transmembrane helix</keyword>
<name>A0A8X6T3H3_NEPPI</name>
<dbReference type="GO" id="GO:0005886">
    <property type="term" value="C:plasma membrane"/>
    <property type="evidence" value="ECO:0007669"/>
    <property type="project" value="UniProtKB-SubCell"/>
</dbReference>
<evidence type="ECO:0000256" key="9">
    <source>
        <dbReference type="ARBA" id="ARBA00023136"/>
    </source>
</evidence>
<protein>
    <submittedName>
        <fullName evidence="12">Uncharacterized protein</fullName>
    </submittedName>
</protein>
<dbReference type="EMBL" id="BMAW01002263">
    <property type="protein sequence ID" value="GFS77706.1"/>
    <property type="molecule type" value="Genomic_DNA"/>
</dbReference>
<keyword evidence="6" id="KW-0375">Hydrogen ion transport</keyword>
<reference evidence="12" key="1">
    <citation type="submission" date="2020-08" db="EMBL/GenBank/DDBJ databases">
        <title>Multicomponent nature underlies the extraordinary mechanical properties of spider dragline silk.</title>
        <authorList>
            <person name="Kono N."/>
            <person name="Nakamura H."/>
            <person name="Mori M."/>
            <person name="Yoshida Y."/>
            <person name="Ohtoshi R."/>
            <person name="Malay A.D."/>
            <person name="Moran D.A.P."/>
            <person name="Tomita M."/>
            <person name="Numata K."/>
            <person name="Arakawa K."/>
        </authorList>
    </citation>
    <scope>NUCLEOTIDE SEQUENCE</scope>
</reference>
<feature type="transmembrane region" description="Helical" evidence="11">
    <location>
        <begin position="80"/>
        <end position="101"/>
    </location>
</feature>
<evidence type="ECO:0000313" key="12">
    <source>
        <dbReference type="EMBL" id="GFS77706.1"/>
    </source>
</evidence>
<evidence type="ECO:0000256" key="6">
    <source>
        <dbReference type="ARBA" id="ARBA00022781"/>
    </source>
</evidence>